<dbReference type="AlphaFoldDB" id="A0A172U1Z4"/>
<evidence type="ECO:0000313" key="4">
    <source>
        <dbReference type="EMBL" id="ANE53144.1"/>
    </source>
</evidence>
<evidence type="ECO:0000256" key="1">
    <source>
        <dbReference type="ARBA" id="ARBA00023125"/>
    </source>
</evidence>
<organism evidence="4 5">
    <name type="scientific">Flavisolibacter tropicus</name>
    <dbReference type="NCBI Taxonomy" id="1492898"/>
    <lineage>
        <taxon>Bacteria</taxon>
        <taxon>Pseudomonadati</taxon>
        <taxon>Bacteroidota</taxon>
        <taxon>Chitinophagia</taxon>
        <taxon>Chitinophagales</taxon>
        <taxon>Chitinophagaceae</taxon>
        <taxon>Flavisolibacter</taxon>
    </lineage>
</organism>
<feature type="domain" description="Resolvase/invertase-type recombinase catalytic" evidence="3">
    <location>
        <begin position="3"/>
        <end position="152"/>
    </location>
</feature>
<dbReference type="Gene3D" id="3.40.50.1390">
    <property type="entry name" value="Resolvase, N-terminal catalytic domain"/>
    <property type="match status" value="1"/>
</dbReference>
<dbReference type="Proteomes" id="UP000077177">
    <property type="component" value="Chromosome"/>
</dbReference>
<keyword evidence="2" id="KW-0233">DNA recombination</keyword>
<dbReference type="PANTHER" id="PTHR30461">
    <property type="entry name" value="DNA-INVERTASE FROM LAMBDOID PROPHAGE"/>
    <property type="match status" value="1"/>
</dbReference>
<dbReference type="OrthoDB" id="9797501at2"/>
<protein>
    <recommendedName>
        <fullName evidence="3">Resolvase/invertase-type recombinase catalytic domain-containing protein</fullName>
    </recommendedName>
</protein>
<reference evidence="4 5" key="2">
    <citation type="journal article" date="2016" name="Int. J. Syst. Evol. Microbiol.">
        <title>Flavisolibacter tropicus sp. nov., isolated from tropical soil.</title>
        <authorList>
            <person name="Lee J.J."/>
            <person name="Kang M.S."/>
            <person name="Kim G.S."/>
            <person name="Lee C.S."/>
            <person name="Lim S."/>
            <person name="Lee J."/>
            <person name="Roh S.H."/>
            <person name="Kang H."/>
            <person name="Ha J.M."/>
            <person name="Bae S."/>
            <person name="Jung H.Y."/>
            <person name="Kim M.K."/>
        </authorList>
    </citation>
    <scope>NUCLEOTIDE SEQUENCE [LARGE SCALE GENOMIC DNA]</scope>
    <source>
        <strain evidence="4 5">LCS9</strain>
    </source>
</reference>
<dbReference type="KEGG" id="fla:SY85_24395"/>
<dbReference type="InterPro" id="IPR006119">
    <property type="entry name" value="Resolv_N"/>
</dbReference>
<sequence>MKKAIIYIRTSTELQTPELQLRDIQVLNPPADHLLLEEQQSAWKENVLRPQFDILLKTIKARKVTALYVWSLDRLYRNRKRLVEFLTLCKNYGVKVHSYNQQWVNEIHNLPEPWNEIMDGFMLQIVGWIAEDESKVKSNRVKMAIKRKESGTFSHKGNKWGRKGYSTQIINSVMELHQQGKSIRAIAKEVQGYSNHNGKPISKSGVHKIIAENSPEKGSKTTCPQKN</sequence>
<evidence type="ECO:0000313" key="5">
    <source>
        <dbReference type="Proteomes" id="UP000077177"/>
    </source>
</evidence>
<dbReference type="Pfam" id="PF00239">
    <property type="entry name" value="Resolvase"/>
    <property type="match status" value="1"/>
</dbReference>
<dbReference type="InterPro" id="IPR050639">
    <property type="entry name" value="SSR_resolvase"/>
</dbReference>
<dbReference type="SUPFAM" id="SSF53041">
    <property type="entry name" value="Resolvase-like"/>
    <property type="match status" value="1"/>
</dbReference>
<evidence type="ECO:0000256" key="2">
    <source>
        <dbReference type="ARBA" id="ARBA00023172"/>
    </source>
</evidence>
<dbReference type="GO" id="GO:0003677">
    <property type="term" value="F:DNA binding"/>
    <property type="evidence" value="ECO:0007669"/>
    <property type="project" value="UniProtKB-KW"/>
</dbReference>
<dbReference type="PANTHER" id="PTHR30461:SF2">
    <property type="entry name" value="SERINE RECOMBINASE PINE-RELATED"/>
    <property type="match status" value="1"/>
</dbReference>
<gene>
    <name evidence="4" type="ORF">SY85_24395</name>
</gene>
<keyword evidence="1" id="KW-0238">DNA-binding</keyword>
<dbReference type="InterPro" id="IPR036162">
    <property type="entry name" value="Resolvase-like_N_sf"/>
</dbReference>
<name>A0A172U1Z4_9BACT</name>
<dbReference type="STRING" id="1492898.SY85_24395"/>
<proteinExistence type="predicted"/>
<dbReference type="PROSITE" id="PS51736">
    <property type="entry name" value="RECOMBINASES_3"/>
    <property type="match status" value="1"/>
</dbReference>
<dbReference type="EMBL" id="CP011390">
    <property type="protein sequence ID" value="ANE53144.1"/>
    <property type="molecule type" value="Genomic_DNA"/>
</dbReference>
<reference evidence="5" key="1">
    <citation type="submission" date="2015-01" db="EMBL/GenBank/DDBJ databases">
        <title>Flavisolibacter sp./LCS9/ whole genome sequencing.</title>
        <authorList>
            <person name="Kim M.K."/>
            <person name="Srinivasan S."/>
            <person name="Lee J.-J."/>
        </authorList>
    </citation>
    <scope>NUCLEOTIDE SEQUENCE [LARGE SCALE GENOMIC DNA]</scope>
    <source>
        <strain evidence="5">LCS9</strain>
    </source>
</reference>
<dbReference type="RefSeq" id="WP_066408894.1">
    <property type="nucleotide sequence ID" value="NZ_CP011390.1"/>
</dbReference>
<evidence type="ECO:0000259" key="3">
    <source>
        <dbReference type="PROSITE" id="PS51736"/>
    </source>
</evidence>
<dbReference type="GO" id="GO:0000150">
    <property type="term" value="F:DNA strand exchange activity"/>
    <property type="evidence" value="ECO:0007669"/>
    <property type="project" value="InterPro"/>
</dbReference>
<accession>A0A172U1Z4</accession>
<dbReference type="CDD" id="cd03768">
    <property type="entry name" value="SR_ResInv"/>
    <property type="match status" value="1"/>
</dbReference>
<dbReference type="SMART" id="SM00857">
    <property type="entry name" value="Resolvase"/>
    <property type="match status" value="1"/>
</dbReference>
<keyword evidence="5" id="KW-1185">Reference proteome</keyword>